<dbReference type="Gene3D" id="3.30.1490.20">
    <property type="entry name" value="ATP-grasp fold, A domain"/>
    <property type="match status" value="1"/>
</dbReference>
<dbReference type="Gene3D" id="3.40.50.20">
    <property type="match status" value="1"/>
</dbReference>
<dbReference type="Proteomes" id="UP000260773">
    <property type="component" value="Unassembled WGS sequence"/>
</dbReference>
<keyword evidence="2 4" id="KW-0547">Nucleotide-binding</keyword>
<dbReference type="InterPro" id="IPR011761">
    <property type="entry name" value="ATP-grasp"/>
</dbReference>
<name>A0A3E2TIX5_9FIRM</name>
<accession>A0A3E2TIX5</accession>
<feature type="domain" description="ATP-grasp" evidence="5">
    <location>
        <begin position="118"/>
        <end position="315"/>
    </location>
</feature>
<evidence type="ECO:0000259" key="5">
    <source>
        <dbReference type="PROSITE" id="PS50975"/>
    </source>
</evidence>
<comment type="caution">
    <text evidence="6">The sequence shown here is derived from an EMBL/GenBank/DDBJ whole genome shotgun (WGS) entry which is preliminary data.</text>
</comment>
<dbReference type="EMBL" id="QVEP01000038">
    <property type="protein sequence ID" value="RGB76776.1"/>
    <property type="molecule type" value="Genomic_DNA"/>
</dbReference>
<evidence type="ECO:0000313" key="7">
    <source>
        <dbReference type="Proteomes" id="UP000260773"/>
    </source>
</evidence>
<dbReference type="PROSITE" id="PS50975">
    <property type="entry name" value="ATP_GRASP"/>
    <property type="match status" value="1"/>
</dbReference>
<dbReference type="GO" id="GO:0046872">
    <property type="term" value="F:metal ion binding"/>
    <property type="evidence" value="ECO:0007669"/>
    <property type="project" value="InterPro"/>
</dbReference>
<dbReference type="Pfam" id="PF02786">
    <property type="entry name" value="CPSase_L_D2"/>
    <property type="match status" value="1"/>
</dbReference>
<dbReference type="InterPro" id="IPR013815">
    <property type="entry name" value="ATP_grasp_subdomain_1"/>
</dbReference>
<dbReference type="GO" id="GO:0005524">
    <property type="term" value="F:ATP binding"/>
    <property type="evidence" value="ECO:0007669"/>
    <property type="project" value="UniProtKB-UniRule"/>
</dbReference>
<proteinExistence type="predicted"/>
<dbReference type="SUPFAM" id="SSF56059">
    <property type="entry name" value="Glutathione synthetase ATP-binding domain-like"/>
    <property type="match status" value="1"/>
</dbReference>
<protein>
    <submittedName>
        <fullName evidence="6">ATP-grasp domain-containing protein</fullName>
    </submittedName>
</protein>
<evidence type="ECO:0000256" key="1">
    <source>
        <dbReference type="ARBA" id="ARBA00022598"/>
    </source>
</evidence>
<evidence type="ECO:0000256" key="2">
    <source>
        <dbReference type="ARBA" id="ARBA00022741"/>
    </source>
</evidence>
<dbReference type="InterPro" id="IPR005479">
    <property type="entry name" value="CPAse_ATP-bd"/>
</dbReference>
<sequence length="397" mass="46230">MNFVFVSPQFPASYWNFCNRLKQRGVTVLGLSDAPYDSLPEQVKNSLTEYYRVDSMEDYDQMVRAMGYFTHQYGKIDWLESNNEYWLTQDARLRTDFNITTGMKSEQVANVRRKSAMKAFYKKAGVPTARYHMVSSLEEGLAFAEKVGYPVFVKPDAGMGAEESYKLSNPDEMRYFYETKSDVDYIMEEFITGDIWSYDGISDSKGDIIFETTVSWPRSVADIVNNKDHLSYYTANMLPEDLRRAGRATVKAFDVRSRFFHLEFFRLLDDKEGLGKKGDIVALEVNMRPAGGWTPDMYNYANSVDVYSIWADMVVYDKTYVDLNQRKYFAVYAGRRNGKNYIHTPEEIRERYHDQIVMDEDIPEIISGAMGDHMWTARLDTEEQKDEFIDFVQATWQ</sequence>
<dbReference type="GO" id="GO:0016874">
    <property type="term" value="F:ligase activity"/>
    <property type="evidence" value="ECO:0007669"/>
    <property type="project" value="UniProtKB-KW"/>
</dbReference>
<gene>
    <name evidence="6" type="ORF">DW070_12935</name>
</gene>
<keyword evidence="1" id="KW-0436">Ligase</keyword>
<organism evidence="6 7">
    <name type="scientific">Coprococcus catus</name>
    <dbReference type="NCBI Taxonomy" id="116085"/>
    <lineage>
        <taxon>Bacteria</taxon>
        <taxon>Bacillati</taxon>
        <taxon>Bacillota</taxon>
        <taxon>Clostridia</taxon>
        <taxon>Lachnospirales</taxon>
        <taxon>Lachnospiraceae</taxon>
        <taxon>Coprococcus</taxon>
    </lineage>
</organism>
<evidence type="ECO:0000313" key="6">
    <source>
        <dbReference type="EMBL" id="RGB76776.1"/>
    </source>
</evidence>
<dbReference type="AlphaFoldDB" id="A0A3E2TIX5"/>
<evidence type="ECO:0000256" key="3">
    <source>
        <dbReference type="ARBA" id="ARBA00022840"/>
    </source>
</evidence>
<evidence type="ECO:0000256" key="4">
    <source>
        <dbReference type="PROSITE-ProRule" id="PRU00409"/>
    </source>
</evidence>
<dbReference type="PANTHER" id="PTHR43585:SF2">
    <property type="entry name" value="ATP-GRASP ENZYME FSQD"/>
    <property type="match status" value="1"/>
</dbReference>
<keyword evidence="3 4" id="KW-0067">ATP-binding</keyword>
<dbReference type="PANTHER" id="PTHR43585">
    <property type="entry name" value="FUMIPYRROLE BIOSYNTHESIS PROTEIN C"/>
    <property type="match status" value="1"/>
</dbReference>
<reference evidence="6 7" key="1">
    <citation type="submission" date="2018-08" db="EMBL/GenBank/DDBJ databases">
        <title>A genome reference for cultivated species of the human gut microbiota.</title>
        <authorList>
            <person name="Zou Y."/>
            <person name="Xue W."/>
            <person name="Luo G."/>
        </authorList>
    </citation>
    <scope>NUCLEOTIDE SEQUENCE [LARGE SCALE GENOMIC DNA]</scope>
    <source>
        <strain evidence="6 7">AF45-17</strain>
    </source>
</reference>
<dbReference type="RefSeq" id="WP_015512739.1">
    <property type="nucleotide sequence ID" value="NZ_JAQDKA010000023.1"/>
</dbReference>
<dbReference type="Gene3D" id="3.30.470.20">
    <property type="entry name" value="ATP-grasp fold, B domain"/>
    <property type="match status" value="1"/>
</dbReference>
<dbReference type="InterPro" id="IPR052032">
    <property type="entry name" value="ATP-dep_AA_Ligase"/>
</dbReference>